<accession>A0ABR3DGJ9</accession>
<sequence length="141" mass="15744">MSAPTTSGAANSEQKLPSREAQLATMTARVEEFQKQNPSADLKLEQKWWVPSLDFGILLQDALPQEINAEFGAIFAKLFQDKFAPEAVAKARKQSRELLQAEYPQVLERVEEMVFKNEAQLSELHRHLQGVDLIGCASGNC</sequence>
<comment type="caution">
    <text evidence="2">The sequence shown here is derived from an EMBL/GenBank/DDBJ whole genome shotgun (WGS) entry which is preliminary data.</text>
</comment>
<feature type="region of interest" description="Disordered" evidence="1">
    <location>
        <begin position="1"/>
        <end position="21"/>
    </location>
</feature>
<dbReference type="Proteomes" id="UP001451303">
    <property type="component" value="Unassembled WGS sequence"/>
</dbReference>
<feature type="compositionally biased region" description="Polar residues" evidence="1">
    <location>
        <begin position="1"/>
        <end position="15"/>
    </location>
</feature>
<evidence type="ECO:0000256" key="1">
    <source>
        <dbReference type="SAM" id="MobiDB-lite"/>
    </source>
</evidence>
<protein>
    <submittedName>
        <fullName evidence="2">Uncharacterized protein</fullName>
    </submittedName>
</protein>
<proteinExistence type="predicted"/>
<evidence type="ECO:0000313" key="3">
    <source>
        <dbReference type="Proteomes" id="UP001451303"/>
    </source>
</evidence>
<name>A0ABR3DGJ9_NEUIN</name>
<evidence type="ECO:0000313" key="2">
    <source>
        <dbReference type="EMBL" id="KAL0471796.1"/>
    </source>
</evidence>
<organism evidence="2 3">
    <name type="scientific">Neurospora intermedia</name>
    <dbReference type="NCBI Taxonomy" id="5142"/>
    <lineage>
        <taxon>Eukaryota</taxon>
        <taxon>Fungi</taxon>
        <taxon>Dikarya</taxon>
        <taxon>Ascomycota</taxon>
        <taxon>Pezizomycotina</taxon>
        <taxon>Sordariomycetes</taxon>
        <taxon>Sordariomycetidae</taxon>
        <taxon>Sordariales</taxon>
        <taxon>Sordariaceae</taxon>
        <taxon>Neurospora</taxon>
    </lineage>
</organism>
<gene>
    <name evidence="2" type="ORF">QR685DRAFT_214854</name>
</gene>
<dbReference type="EMBL" id="JAVLET010000003">
    <property type="protein sequence ID" value="KAL0471796.1"/>
    <property type="molecule type" value="Genomic_DNA"/>
</dbReference>
<keyword evidence="3" id="KW-1185">Reference proteome</keyword>
<reference evidence="2 3" key="1">
    <citation type="submission" date="2023-09" db="EMBL/GenBank/DDBJ databases">
        <title>Multi-omics analysis of a traditional fermented food reveals byproduct-associated fungal strains for waste-to-food upcycling.</title>
        <authorList>
            <consortium name="Lawrence Berkeley National Laboratory"/>
            <person name="Rekdal V.M."/>
            <person name="Villalobos-Escobedo J.M."/>
            <person name="Rodriguez-Valeron N."/>
            <person name="Garcia M.O."/>
            <person name="Vasquez D.P."/>
            <person name="Damayanti I."/>
            <person name="Sorensen P.M."/>
            <person name="Baidoo E.E."/>
            <person name="De Carvalho A.C."/>
            <person name="Riley R."/>
            <person name="Lipzen A."/>
            <person name="He G."/>
            <person name="Yan M."/>
            <person name="Haridas S."/>
            <person name="Daum C."/>
            <person name="Yoshinaga Y."/>
            <person name="Ng V."/>
            <person name="Grigoriev I.V."/>
            <person name="Munk R."/>
            <person name="Nuraida L."/>
            <person name="Wijaya C.H."/>
            <person name="Morales P.-C."/>
            <person name="Keasling J.D."/>
        </authorList>
    </citation>
    <scope>NUCLEOTIDE SEQUENCE [LARGE SCALE GENOMIC DNA]</scope>
    <source>
        <strain evidence="2 3">FGSC 2613</strain>
    </source>
</reference>